<accession>A0A9Q2IQZ1</accession>
<sequence>MLVIVVENAPPRLRGRLAVWLLEVRAGVYVGTYGRKVREMIWQQVCAYIDSGNAVMAWAAPNDAGFEFDTCGANRRCPVDLDGFRLVEFGPEAALPLLPGPLNSPNRNRR</sequence>
<proteinExistence type="predicted"/>
<dbReference type="Gene3D" id="3.30.70.240">
    <property type="match status" value="1"/>
</dbReference>
<dbReference type="EMBL" id="JABCQN010000001">
    <property type="protein sequence ID" value="MBF0869853.1"/>
    <property type="molecule type" value="Genomic_DNA"/>
</dbReference>
<dbReference type="AlphaFoldDB" id="A0A9Q2IQZ1"/>
<comment type="caution">
    <text evidence="1">The sequence shown here is derived from an EMBL/GenBank/DDBJ whole genome shotgun (WGS) entry which is preliminary data.</text>
</comment>
<dbReference type="Pfam" id="PF09707">
    <property type="entry name" value="Cas_Cas2CT1978"/>
    <property type="match status" value="1"/>
</dbReference>
<reference evidence="1" key="1">
    <citation type="submission" date="2020-04" db="EMBL/GenBank/DDBJ databases">
        <authorList>
            <person name="Sombolestani A."/>
        </authorList>
    </citation>
    <scope>NUCLEOTIDE SEQUENCE</scope>
    <source>
        <strain evidence="1">R71697</strain>
    </source>
</reference>
<dbReference type="RefSeq" id="WP_061931613.1">
    <property type="nucleotide sequence ID" value="NZ_JABCQN010000001.1"/>
</dbReference>
<name>A0A9Q2IQZ1_GLUJA</name>
<dbReference type="InterPro" id="IPR010152">
    <property type="entry name" value="CRISPR-assoc_prot_Cas2_sub"/>
</dbReference>
<reference evidence="1" key="2">
    <citation type="submission" date="2020-11" db="EMBL/GenBank/DDBJ databases">
        <title>Description of novel Gluconobacter species.</title>
        <authorList>
            <person name="Cleenwerck I."/>
            <person name="Cnockaert M."/>
            <person name="Borremans W."/>
            <person name="Wieme A.D."/>
            <person name="De Vuyst L."/>
            <person name="Vandamme P."/>
        </authorList>
    </citation>
    <scope>NUCLEOTIDE SEQUENCE</scope>
    <source>
        <strain evidence="1">R71697</strain>
    </source>
</reference>
<dbReference type="GeneID" id="81473673"/>
<evidence type="ECO:0000313" key="2">
    <source>
        <dbReference type="Proteomes" id="UP000661006"/>
    </source>
</evidence>
<dbReference type="Proteomes" id="UP000661006">
    <property type="component" value="Unassembled WGS sequence"/>
</dbReference>
<dbReference type="NCBIfam" id="TIGR01873">
    <property type="entry name" value="cas_CT1978"/>
    <property type="match status" value="1"/>
</dbReference>
<gene>
    <name evidence="1" type="primary">cas2</name>
    <name evidence="1" type="ORF">HKD32_03120</name>
</gene>
<evidence type="ECO:0000313" key="1">
    <source>
        <dbReference type="EMBL" id="MBF0869853.1"/>
    </source>
</evidence>
<protein>
    <submittedName>
        <fullName evidence="1">Type I-E CRISPR-associated endoribonuclease Cas2</fullName>
    </submittedName>
</protein>
<organism evidence="1 2">
    <name type="scientific">Gluconobacter japonicus</name>
    <dbReference type="NCBI Taxonomy" id="376620"/>
    <lineage>
        <taxon>Bacteria</taxon>
        <taxon>Pseudomonadati</taxon>
        <taxon>Pseudomonadota</taxon>
        <taxon>Alphaproteobacteria</taxon>
        <taxon>Acetobacterales</taxon>
        <taxon>Acetobacteraceae</taxon>
        <taxon>Gluconobacter</taxon>
    </lineage>
</organism>